<dbReference type="GO" id="GO:0000462">
    <property type="term" value="P:maturation of SSU-rRNA from tricistronic rRNA transcript (SSU-rRNA, 5.8S rRNA, LSU-rRNA)"/>
    <property type="evidence" value="ECO:0007669"/>
    <property type="project" value="TreeGrafter"/>
</dbReference>
<evidence type="ECO:0000256" key="13">
    <source>
        <dbReference type="SAM" id="SignalP"/>
    </source>
</evidence>
<dbReference type="EC" id="3.6.4.13" evidence="3"/>
<dbReference type="PROSITE" id="PS51194">
    <property type="entry name" value="HELICASE_CTER"/>
    <property type="match status" value="1"/>
</dbReference>
<dbReference type="GO" id="GO:1990904">
    <property type="term" value="C:ribonucleoprotein complex"/>
    <property type="evidence" value="ECO:0007669"/>
    <property type="project" value="UniProtKB-ARBA"/>
</dbReference>
<dbReference type="InterPro" id="IPR011545">
    <property type="entry name" value="DEAD/DEAH_box_helicase_dom"/>
</dbReference>
<dbReference type="GO" id="GO:0005524">
    <property type="term" value="F:ATP binding"/>
    <property type="evidence" value="ECO:0007669"/>
    <property type="project" value="UniProtKB-KW"/>
</dbReference>
<dbReference type="InterPro" id="IPR001650">
    <property type="entry name" value="Helicase_C-like"/>
</dbReference>
<keyword evidence="12" id="KW-1133">Transmembrane helix</keyword>
<dbReference type="GO" id="GO:0005730">
    <property type="term" value="C:nucleolus"/>
    <property type="evidence" value="ECO:0007669"/>
    <property type="project" value="UniProtKB-SubCell"/>
</dbReference>
<dbReference type="FunFam" id="3.40.50.300:FF:003770">
    <property type="entry name" value="ATP-dependent RNA helicase DHR1, putative"/>
    <property type="match status" value="1"/>
</dbReference>
<evidence type="ECO:0000256" key="6">
    <source>
        <dbReference type="ARBA" id="ARBA00022806"/>
    </source>
</evidence>
<dbReference type="InterPro" id="IPR002464">
    <property type="entry name" value="DNA/RNA_helicase_DEAH_CS"/>
</dbReference>
<dbReference type="Pfam" id="PF07717">
    <property type="entry name" value="OB_NTP_bind"/>
    <property type="match status" value="1"/>
</dbReference>
<evidence type="ECO:0000256" key="8">
    <source>
        <dbReference type="ARBA" id="ARBA00022884"/>
    </source>
</evidence>
<sequence length="1422" mass="157173">MLLRCLISSLFLALSWAVVVPVGRTGAVYMTTQDHPDYLPSSFDVSESGSPWPCYHDEGHVQYMCRASQIGQRDIEMSIDADRRNLAWLSRSANGLRLDELGSDERQVVEDYLNFARAPLIRGGSHGPALPLARDTLLTCKLLADHEHADDHSLLRKRFGFIHLIDIFSILSVLGLALAASAIGALLGGDKNSTPDIRSEEYHRRTRSLGRNTPRERHNARARQSQAGSHKRKKHDKTKTDELADANAVIHIPKSKKEKELDRKERLKQELIAQSDSKWNSKKKKRLEKYIEKKLKKEERVQILEKLSQSQAQIPSSLHLQSSSTLGTGKTSTHQERNEKLEDKEMRRVLEGRGGKRKRNNDFYDVVEESDSEKSGSDSDVESAVQKIETTPVVKGVSAVGSALKRGLDGNPIAPKVRPINSKKKTIFSSWKTKSTSKDALEESDTSFDSSDSAYDSDEDKDDAKDEAAGSSNEGEGEEGLSDDVEEGSDLDEGSDEGSEPGSPPKPKKSFGFKDWAIKQLNIAKGYTNATPSNTADEPTNPPDTLPPPVKKRKLDSSSGPSEMRGPLGEGLQLPSTLFAQALLSTDSKGKTSSKPKFVSVSRPSEIEEERLLLPVVAEEQPIMEAILLNPVVIICGETGSGKTTQVPQFLYEAGFGSPDSDNPGMIGITQPRRVAAMSMAARVANELSLTSSKVSYQIRYDATVSPDTSIKFMTDGVLLRELAADFLLTKYSVIIIDEAHERSMNTDILIGVLSRVLKLREELWTEGKEDAKPLRLVIMSATLRVSDFAENKNLFATPPPVINVSARQHPVTIHFNRRTASDYVTEAIKKTVKIHTRLPPGGILVFLTGQNEITGVCRKLEARFGKKAINEQKSRRGQWQDVGDGNQIGRVGAAQADLEPEEIDLGEFQNVEENDFDDGEGTEDPDALDSEEEDQLDEELGIDINETETPMHVLPLYSLLPSDQQMRVFKPPPPGSRLVIVSTNVAETSLTIPGIRYVIDCGRAKERHYDATNGVQAFQVDWISKASAAQRAGRAGRTGPGHCYRLYSSALYEHNFDQFAKPEILRMPIEGVVLQMKSMHIDAVVNFPFPTPPDRTNLQKAEKTLGYLGALDKNGQVTELGTTMSLFPLSPRFSRMLVSGQQHGCLPYVIAIVACLSVGDLFLHEETLLAFNDAEEDENEDLSHLTSEKVREKEALRSRRKAFFNSQHVHSSLGNYTSDCLKALSVVGAYEYAGGSLPFCQEHFVRPKAMEEIHKLRAQITTIMQSNFAGVNVAFVPNLQPPNDLQLKVLRQLLAAAFIDQVAVRKDRIQPNTGGSQYTSSKGIPYKAMGIMEDVFMHPSSVLANVSPPEFVVFNEVVRTSRVFIKGLTVVNPAWLSSLGKSTLCTYSKPFKNSSNVPMIIPHFGPEGWELPAIRAETVLR</sequence>
<keyword evidence="6" id="KW-0347">Helicase</keyword>
<evidence type="ECO:0000256" key="12">
    <source>
        <dbReference type="SAM" id="Phobius"/>
    </source>
</evidence>
<dbReference type="Proteomes" id="UP000054988">
    <property type="component" value="Unassembled WGS sequence"/>
</dbReference>
<accession>A0A0W0F3H7</accession>
<comment type="caution">
    <text evidence="16">The sequence shown here is derived from an EMBL/GenBank/DDBJ whole genome shotgun (WGS) entry which is preliminary data.</text>
</comment>
<evidence type="ECO:0000256" key="1">
    <source>
        <dbReference type="ARBA" id="ARBA00004604"/>
    </source>
</evidence>
<evidence type="ECO:0000256" key="5">
    <source>
        <dbReference type="ARBA" id="ARBA00022801"/>
    </source>
</evidence>
<proteinExistence type="inferred from homology"/>
<dbReference type="InterPro" id="IPR027417">
    <property type="entry name" value="P-loop_NTPase"/>
</dbReference>
<keyword evidence="12" id="KW-0472">Membrane</keyword>
<name>A0A0W0F3H7_MONRR</name>
<feature type="compositionally biased region" description="Polar residues" evidence="11">
    <location>
        <begin position="309"/>
        <end position="321"/>
    </location>
</feature>
<evidence type="ECO:0000313" key="17">
    <source>
        <dbReference type="Proteomes" id="UP000054988"/>
    </source>
</evidence>
<evidence type="ECO:0000256" key="10">
    <source>
        <dbReference type="ARBA" id="ARBA00047984"/>
    </source>
</evidence>
<dbReference type="Gene3D" id="3.40.50.300">
    <property type="entry name" value="P-loop containing nucleotide triphosphate hydrolases"/>
    <property type="match status" value="2"/>
</dbReference>
<dbReference type="eggNOG" id="KOG0926">
    <property type="taxonomic scope" value="Eukaryota"/>
</dbReference>
<dbReference type="InterPro" id="IPR003593">
    <property type="entry name" value="AAA+_ATPase"/>
</dbReference>
<reference evidence="16 17" key="1">
    <citation type="submission" date="2015-12" db="EMBL/GenBank/DDBJ databases">
        <title>Draft genome sequence of Moniliophthora roreri, the causal agent of frosty pod rot of cacao.</title>
        <authorList>
            <person name="Aime M.C."/>
            <person name="Diaz-Valderrama J.R."/>
            <person name="Kijpornyongpan T."/>
            <person name="Phillips-Mora W."/>
        </authorList>
    </citation>
    <scope>NUCLEOTIDE SEQUENCE [LARGE SCALE GENOMIC DNA]</scope>
    <source>
        <strain evidence="16 17">MCA 2952</strain>
    </source>
</reference>
<feature type="signal peptide" evidence="13">
    <location>
        <begin position="1"/>
        <end position="17"/>
    </location>
</feature>
<dbReference type="InterPro" id="IPR007502">
    <property type="entry name" value="Helicase-assoc_dom"/>
</dbReference>
<feature type="compositionally biased region" description="Pro residues" evidence="11">
    <location>
        <begin position="540"/>
        <end position="549"/>
    </location>
</feature>
<gene>
    <name evidence="16" type="ORF">WG66_16512</name>
</gene>
<evidence type="ECO:0000256" key="9">
    <source>
        <dbReference type="ARBA" id="ARBA00023242"/>
    </source>
</evidence>
<comment type="catalytic activity">
    <reaction evidence="10">
        <text>ATP + H2O = ADP + phosphate + H(+)</text>
        <dbReference type="Rhea" id="RHEA:13065"/>
        <dbReference type="ChEBI" id="CHEBI:15377"/>
        <dbReference type="ChEBI" id="CHEBI:15378"/>
        <dbReference type="ChEBI" id="CHEBI:30616"/>
        <dbReference type="ChEBI" id="CHEBI:43474"/>
        <dbReference type="ChEBI" id="CHEBI:456216"/>
        <dbReference type="EC" id="3.6.4.13"/>
    </reaction>
</comment>
<dbReference type="InterPro" id="IPR048333">
    <property type="entry name" value="HA2_WH"/>
</dbReference>
<keyword evidence="7" id="KW-0067">ATP-binding</keyword>
<keyword evidence="13" id="KW-0732">Signal</keyword>
<feature type="region of interest" description="Disordered" evidence="11">
    <location>
        <begin position="528"/>
        <end position="571"/>
    </location>
</feature>
<evidence type="ECO:0000259" key="15">
    <source>
        <dbReference type="PROSITE" id="PS51194"/>
    </source>
</evidence>
<feature type="domain" description="Helicase C-terminal" evidence="15">
    <location>
        <begin position="898"/>
        <end position="1081"/>
    </location>
</feature>
<dbReference type="SUPFAM" id="SSF52540">
    <property type="entry name" value="P-loop containing nucleoside triphosphate hydrolases"/>
    <property type="match status" value="1"/>
</dbReference>
<keyword evidence="8" id="KW-0694">RNA-binding</keyword>
<dbReference type="Pfam" id="PF00270">
    <property type="entry name" value="DEAD"/>
    <property type="match status" value="1"/>
</dbReference>
<dbReference type="SMART" id="SM00382">
    <property type="entry name" value="AAA"/>
    <property type="match status" value="1"/>
</dbReference>
<feature type="region of interest" description="Disordered" evidence="11">
    <location>
        <begin position="901"/>
        <end position="937"/>
    </location>
</feature>
<feature type="region of interest" description="Disordered" evidence="11">
    <location>
        <begin position="309"/>
        <end position="514"/>
    </location>
</feature>
<feature type="chain" id="PRO_5006901347" description="RNA helicase" evidence="13">
    <location>
        <begin position="18"/>
        <end position="1422"/>
    </location>
</feature>
<feature type="compositionally biased region" description="Acidic residues" evidence="11">
    <location>
        <begin position="475"/>
        <end position="499"/>
    </location>
</feature>
<dbReference type="EMBL" id="LATX01002359">
    <property type="protein sequence ID" value="KTB30890.1"/>
    <property type="molecule type" value="Genomic_DNA"/>
</dbReference>
<dbReference type="CDD" id="cd18791">
    <property type="entry name" value="SF2_C_RHA"/>
    <property type="match status" value="1"/>
</dbReference>
<dbReference type="FunFam" id="3.40.50.300:FF:000637">
    <property type="entry name" value="ATP-dependent RNA helicase DHX37/DHR1"/>
    <property type="match status" value="1"/>
</dbReference>
<evidence type="ECO:0000313" key="16">
    <source>
        <dbReference type="EMBL" id="KTB30890.1"/>
    </source>
</evidence>
<dbReference type="InterPro" id="IPR011709">
    <property type="entry name" value="DEAD-box_helicase_OB_fold"/>
</dbReference>
<dbReference type="SMART" id="SM00847">
    <property type="entry name" value="HA2"/>
    <property type="match status" value="1"/>
</dbReference>
<feature type="domain" description="Helicase ATP-binding" evidence="14">
    <location>
        <begin position="624"/>
        <end position="802"/>
    </location>
</feature>
<evidence type="ECO:0000256" key="3">
    <source>
        <dbReference type="ARBA" id="ARBA00012552"/>
    </source>
</evidence>
<dbReference type="GO" id="GO:0003723">
    <property type="term" value="F:RNA binding"/>
    <property type="evidence" value="ECO:0007669"/>
    <property type="project" value="UniProtKB-KW"/>
</dbReference>
<feature type="transmembrane region" description="Helical" evidence="12">
    <location>
        <begin position="161"/>
        <end position="188"/>
    </location>
</feature>
<keyword evidence="4" id="KW-0547">Nucleotide-binding</keyword>
<dbReference type="PROSITE" id="PS51192">
    <property type="entry name" value="HELICASE_ATP_BIND_1"/>
    <property type="match status" value="1"/>
</dbReference>
<evidence type="ECO:0000256" key="4">
    <source>
        <dbReference type="ARBA" id="ARBA00022741"/>
    </source>
</evidence>
<dbReference type="InterPro" id="IPR014001">
    <property type="entry name" value="Helicase_ATP-bd"/>
</dbReference>
<keyword evidence="9" id="KW-0539">Nucleus</keyword>
<feature type="compositionally biased region" description="Low complexity" evidence="11">
    <location>
        <begin position="322"/>
        <end position="332"/>
    </location>
</feature>
<feature type="region of interest" description="Disordered" evidence="11">
    <location>
        <begin position="194"/>
        <end position="263"/>
    </location>
</feature>
<dbReference type="PANTHER" id="PTHR18934:SF99">
    <property type="entry name" value="ATP-DEPENDENT RNA HELICASE DHX37-RELATED"/>
    <property type="match status" value="1"/>
</dbReference>
<keyword evidence="12" id="KW-0812">Transmembrane</keyword>
<dbReference type="GO" id="GO:0016787">
    <property type="term" value="F:hydrolase activity"/>
    <property type="evidence" value="ECO:0007669"/>
    <property type="project" value="UniProtKB-KW"/>
</dbReference>
<dbReference type="Pfam" id="PF21010">
    <property type="entry name" value="HA2_C"/>
    <property type="match status" value="1"/>
</dbReference>
<dbReference type="PROSITE" id="PS00690">
    <property type="entry name" value="DEAH_ATP_HELICASE"/>
    <property type="match status" value="1"/>
</dbReference>
<dbReference type="PANTHER" id="PTHR18934">
    <property type="entry name" value="ATP-DEPENDENT RNA HELICASE"/>
    <property type="match status" value="1"/>
</dbReference>
<feature type="compositionally biased region" description="Basic and acidic residues" evidence="11">
    <location>
        <begin position="333"/>
        <end position="354"/>
    </location>
</feature>
<keyword evidence="5 16" id="KW-0378">Hydrolase</keyword>
<dbReference type="Pfam" id="PF04408">
    <property type="entry name" value="WHD_HA2"/>
    <property type="match status" value="1"/>
</dbReference>
<evidence type="ECO:0000256" key="7">
    <source>
        <dbReference type="ARBA" id="ARBA00022840"/>
    </source>
</evidence>
<dbReference type="SMART" id="SM00487">
    <property type="entry name" value="DEXDc"/>
    <property type="match status" value="1"/>
</dbReference>
<evidence type="ECO:0000259" key="14">
    <source>
        <dbReference type="PROSITE" id="PS51192"/>
    </source>
</evidence>
<evidence type="ECO:0000256" key="11">
    <source>
        <dbReference type="SAM" id="MobiDB-lite"/>
    </source>
</evidence>
<dbReference type="Gene3D" id="1.20.120.1080">
    <property type="match status" value="1"/>
</dbReference>
<dbReference type="CDD" id="cd17982">
    <property type="entry name" value="DEXHc_DHX37"/>
    <property type="match status" value="1"/>
</dbReference>
<organism evidence="16 17">
    <name type="scientific">Moniliophthora roreri</name>
    <name type="common">Frosty pod rot fungus</name>
    <name type="synonym">Monilia roreri</name>
    <dbReference type="NCBI Taxonomy" id="221103"/>
    <lineage>
        <taxon>Eukaryota</taxon>
        <taxon>Fungi</taxon>
        <taxon>Dikarya</taxon>
        <taxon>Basidiomycota</taxon>
        <taxon>Agaricomycotina</taxon>
        <taxon>Agaricomycetes</taxon>
        <taxon>Agaricomycetidae</taxon>
        <taxon>Agaricales</taxon>
        <taxon>Marasmiineae</taxon>
        <taxon>Marasmiaceae</taxon>
        <taxon>Moniliophthora</taxon>
    </lineage>
</organism>
<comment type="similarity">
    <text evidence="2">Belongs to the DEAD box helicase family. DEAH subfamily.</text>
</comment>
<protein>
    <recommendedName>
        <fullName evidence="3">RNA helicase</fullName>
        <ecNumber evidence="3">3.6.4.13</ecNumber>
    </recommendedName>
</protein>
<comment type="subcellular location">
    <subcellularLocation>
        <location evidence="1">Nucleus</location>
        <location evidence="1">Nucleolus</location>
    </subcellularLocation>
</comment>
<feature type="compositionally biased region" description="Polar residues" evidence="11">
    <location>
        <begin position="528"/>
        <end position="538"/>
    </location>
</feature>
<dbReference type="SMART" id="SM00490">
    <property type="entry name" value="HELICc"/>
    <property type="match status" value="1"/>
</dbReference>
<evidence type="ECO:0000256" key="2">
    <source>
        <dbReference type="ARBA" id="ARBA00008792"/>
    </source>
</evidence>
<dbReference type="Pfam" id="PF00271">
    <property type="entry name" value="Helicase_C"/>
    <property type="match status" value="1"/>
</dbReference>
<dbReference type="GO" id="GO:0003724">
    <property type="term" value="F:RNA helicase activity"/>
    <property type="evidence" value="ECO:0007669"/>
    <property type="project" value="UniProtKB-EC"/>
</dbReference>